<dbReference type="VEuPathDB" id="VectorBase:BGLAX_030399"/>
<evidence type="ECO:0000256" key="5">
    <source>
        <dbReference type="ARBA" id="ARBA00023203"/>
    </source>
</evidence>
<dbReference type="Gene3D" id="1.20.120.230">
    <property type="entry name" value="Alpha-catenin/vinculin-like"/>
    <property type="match status" value="2"/>
</dbReference>
<keyword evidence="6" id="KW-1133">Transmembrane helix</keyword>
<keyword evidence="6" id="KW-0812">Transmembrane</keyword>
<evidence type="ECO:0000256" key="6">
    <source>
        <dbReference type="SAM" id="Phobius"/>
    </source>
</evidence>
<reference evidence="7" key="1">
    <citation type="submission" date="2020-05" db="UniProtKB">
        <authorList>
            <consortium name="EnsemblMetazoa"/>
        </authorList>
    </citation>
    <scope>IDENTIFICATION</scope>
    <source>
        <strain evidence="7">BB02</strain>
    </source>
</reference>
<evidence type="ECO:0000256" key="3">
    <source>
        <dbReference type="ARBA" id="ARBA00014125"/>
    </source>
</evidence>
<feature type="transmembrane region" description="Helical" evidence="6">
    <location>
        <begin position="214"/>
        <end position="240"/>
    </location>
</feature>
<evidence type="ECO:0000313" key="7">
    <source>
        <dbReference type="EnsemblMetazoa" id="BGLB023544-PA"/>
    </source>
</evidence>
<dbReference type="EnsemblMetazoa" id="BGLB023544-RA">
    <property type="protein sequence ID" value="BGLB023544-PA"/>
    <property type="gene ID" value="BGLB023544"/>
</dbReference>
<evidence type="ECO:0000256" key="1">
    <source>
        <dbReference type="ARBA" id="ARBA00004496"/>
    </source>
</evidence>
<dbReference type="Pfam" id="PF01044">
    <property type="entry name" value="Vinculin"/>
    <property type="match status" value="1"/>
</dbReference>
<gene>
    <name evidence="7" type="primary">106072072</name>
</gene>
<accession>A0A2C9KU16</accession>
<evidence type="ECO:0000256" key="2">
    <source>
        <dbReference type="ARBA" id="ARBA00008376"/>
    </source>
</evidence>
<dbReference type="KEGG" id="bgt:106072072"/>
<name>A0A2C9KU16_BIOGL</name>
<dbReference type="STRING" id="6526.A0A2C9KU16"/>
<evidence type="ECO:0000256" key="4">
    <source>
        <dbReference type="ARBA" id="ARBA00022490"/>
    </source>
</evidence>
<dbReference type="VEuPathDB" id="VectorBase:BGLB023544"/>
<dbReference type="AlphaFoldDB" id="A0A2C9KU16"/>
<keyword evidence="5" id="KW-0009">Actin-binding</keyword>
<proteinExistence type="inferred from homology"/>
<sequence>MPPALRRVEDSSLYLLDASDMLRSDPYSGPARKKLIEGSRGILQGTSALLLAFDESEVRKIIRVCKSVLEYLAITEVVDRMEDLVTFVKNLSPVLTKMTKEVDNREKELTHQVHREMLIRSLDQVKQLTPVLISGIKIFITASQSGQGIKEAQNNRDYTVRKMSDEIHEIIRVLQLTTYDEDEWDADDLTVMKKAQNAIEGKMKNANDWLLDPAALVGSLGNCLCIPFFCQVVVFFFNIISFRSRTLS</sequence>
<dbReference type="GO" id="GO:0005737">
    <property type="term" value="C:cytoplasm"/>
    <property type="evidence" value="ECO:0007669"/>
    <property type="project" value="UniProtKB-SubCell"/>
</dbReference>
<keyword evidence="6" id="KW-0472">Membrane</keyword>
<dbReference type="SUPFAM" id="SSF47220">
    <property type="entry name" value="alpha-catenin/vinculin-like"/>
    <property type="match status" value="2"/>
</dbReference>
<dbReference type="InterPro" id="IPR006077">
    <property type="entry name" value="Vinculin/catenin"/>
</dbReference>
<dbReference type="Gene3D" id="1.20.120.810">
    <property type="entry name" value="Vinculin, Vh2 four-helix bundle"/>
    <property type="match status" value="1"/>
</dbReference>
<dbReference type="PANTHER" id="PTHR46180">
    <property type="entry name" value="VINCULIN"/>
    <property type="match status" value="1"/>
</dbReference>
<organism evidence="7 8">
    <name type="scientific">Biomphalaria glabrata</name>
    <name type="common">Bloodfluke planorb</name>
    <name type="synonym">Freshwater snail</name>
    <dbReference type="NCBI Taxonomy" id="6526"/>
    <lineage>
        <taxon>Eukaryota</taxon>
        <taxon>Metazoa</taxon>
        <taxon>Spiralia</taxon>
        <taxon>Lophotrochozoa</taxon>
        <taxon>Mollusca</taxon>
        <taxon>Gastropoda</taxon>
        <taxon>Heterobranchia</taxon>
        <taxon>Euthyneura</taxon>
        <taxon>Panpulmonata</taxon>
        <taxon>Hygrophila</taxon>
        <taxon>Lymnaeoidea</taxon>
        <taxon>Planorbidae</taxon>
        <taxon>Biomphalaria</taxon>
    </lineage>
</organism>
<dbReference type="GO" id="GO:0051015">
    <property type="term" value="F:actin filament binding"/>
    <property type="evidence" value="ECO:0007669"/>
    <property type="project" value="InterPro"/>
</dbReference>
<dbReference type="InterPro" id="IPR036723">
    <property type="entry name" value="Alpha-catenin/vinculin-like_sf"/>
</dbReference>
<dbReference type="InterPro" id="IPR017997">
    <property type="entry name" value="Vinculin"/>
</dbReference>
<evidence type="ECO:0000313" key="8">
    <source>
        <dbReference type="Proteomes" id="UP000076420"/>
    </source>
</evidence>
<comment type="subcellular location">
    <subcellularLocation>
        <location evidence="1">Cytoplasm</location>
    </subcellularLocation>
</comment>
<keyword evidence="4" id="KW-0963">Cytoplasm</keyword>
<dbReference type="Proteomes" id="UP000076420">
    <property type="component" value="Unassembled WGS sequence"/>
</dbReference>
<comment type="similarity">
    <text evidence="2">Belongs to the vinculin/alpha-catenin family.</text>
</comment>
<protein>
    <recommendedName>
        <fullName evidence="3">Vinculin</fullName>
    </recommendedName>
</protein>
<dbReference type="GO" id="GO:0007155">
    <property type="term" value="P:cell adhesion"/>
    <property type="evidence" value="ECO:0007669"/>
    <property type="project" value="InterPro"/>
</dbReference>